<accession>A0A5Q0M7G6</accession>
<dbReference type="InterPro" id="IPR009057">
    <property type="entry name" value="Homeodomain-like_sf"/>
</dbReference>
<name>A0A5Q0M7G6_VARPD</name>
<dbReference type="EMBL" id="CP045644">
    <property type="protein sequence ID" value="QFZ84415.1"/>
    <property type="molecule type" value="Genomic_DNA"/>
</dbReference>
<dbReference type="GO" id="GO:0043565">
    <property type="term" value="F:sequence-specific DNA binding"/>
    <property type="evidence" value="ECO:0007669"/>
    <property type="project" value="InterPro"/>
</dbReference>
<dbReference type="PROSITE" id="PS01124">
    <property type="entry name" value="HTH_ARAC_FAMILY_2"/>
    <property type="match status" value="1"/>
</dbReference>
<gene>
    <name evidence="5" type="ORF">GFK26_17405</name>
</gene>
<dbReference type="SMART" id="SM00342">
    <property type="entry name" value="HTH_ARAC"/>
    <property type="match status" value="1"/>
</dbReference>
<dbReference type="Gene3D" id="1.10.10.60">
    <property type="entry name" value="Homeodomain-like"/>
    <property type="match status" value="1"/>
</dbReference>
<sequence length="266" mass="28243">MASSSTPVDAVRIRGSALPGLQAIAAESNRSFPRHMHDVFGIGVMDCGGQRSASGRGAVEAVRGDVITVNPGEVHDGVAMRGEARAWRMLHLAPALLSEGVPSGFELTRPVLSDPALRQGFDRLFTAVVEGDDALALEQGVLQLLRDAPGARAPESSQRVAPAAMERARARIADDCIHAPTLAELAREADLSRYQLLRGFAAAFGLPPHAWLQQCRVSRARRLITQGRALADAAADAGFADQSHMTRAFVRFLGFTPGAYAAARCG</sequence>
<protein>
    <submittedName>
        <fullName evidence="5">Helix-turn-helix domain-containing protein</fullName>
    </submittedName>
</protein>
<keyword evidence="3" id="KW-0804">Transcription</keyword>
<evidence type="ECO:0000259" key="4">
    <source>
        <dbReference type="PROSITE" id="PS01124"/>
    </source>
</evidence>
<dbReference type="PANTHER" id="PTHR46796">
    <property type="entry name" value="HTH-TYPE TRANSCRIPTIONAL ACTIVATOR RHAS-RELATED"/>
    <property type="match status" value="1"/>
</dbReference>
<organism evidence="5 6">
    <name type="scientific">Variovorax paradoxus</name>
    <dbReference type="NCBI Taxonomy" id="34073"/>
    <lineage>
        <taxon>Bacteria</taxon>
        <taxon>Pseudomonadati</taxon>
        <taxon>Pseudomonadota</taxon>
        <taxon>Betaproteobacteria</taxon>
        <taxon>Burkholderiales</taxon>
        <taxon>Comamonadaceae</taxon>
        <taxon>Variovorax</taxon>
    </lineage>
</organism>
<dbReference type="InterPro" id="IPR003313">
    <property type="entry name" value="AraC-bd"/>
</dbReference>
<evidence type="ECO:0000256" key="3">
    <source>
        <dbReference type="ARBA" id="ARBA00023163"/>
    </source>
</evidence>
<dbReference type="GO" id="GO:0003700">
    <property type="term" value="F:DNA-binding transcription factor activity"/>
    <property type="evidence" value="ECO:0007669"/>
    <property type="project" value="InterPro"/>
</dbReference>
<proteinExistence type="predicted"/>
<evidence type="ECO:0000256" key="1">
    <source>
        <dbReference type="ARBA" id="ARBA00023015"/>
    </source>
</evidence>
<dbReference type="Proteomes" id="UP000326780">
    <property type="component" value="Chromosome"/>
</dbReference>
<evidence type="ECO:0000313" key="6">
    <source>
        <dbReference type="Proteomes" id="UP000326780"/>
    </source>
</evidence>
<dbReference type="Pfam" id="PF12833">
    <property type="entry name" value="HTH_18"/>
    <property type="match status" value="1"/>
</dbReference>
<dbReference type="InterPro" id="IPR037923">
    <property type="entry name" value="HTH-like"/>
</dbReference>
<evidence type="ECO:0000313" key="5">
    <source>
        <dbReference type="EMBL" id="QFZ84415.1"/>
    </source>
</evidence>
<evidence type="ECO:0000256" key="2">
    <source>
        <dbReference type="ARBA" id="ARBA00023125"/>
    </source>
</evidence>
<dbReference type="Pfam" id="PF02311">
    <property type="entry name" value="AraC_binding"/>
    <property type="match status" value="1"/>
</dbReference>
<dbReference type="AlphaFoldDB" id="A0A5Q0M7G6"/>
<dbReference type="SUPFAM" id="SSF46689">
    <property type="entry name" value="Homeodomain-like"/>
    <property type="match status" value="2"/>
</dbReference>
<dbReference type="PANTHER" id="PTHR46796:SF2">
    <property type="entry name" value="TRANSCRIPTIONAL REGULATORY PROTEIN"/>
    <property type="match status" value="1"/>
</dbReference>
<keyword evidence="2" id="KW-0238">DNA-binding</keyword>
<feature type="domain" description="HTH araC/xylS-type" evidence="4">
    <location>
        <begin position="166"/>
        <end position="263"/>
    </location>
</feature>
<dbReference type="RefSeq" id="WP_153283052.1">
    <property type="nucleotide sequence ID" value="NZ_CP045644.1"/>
</dbReference>
<dbReference type="InterPro" id="IPR050204">
    <property type="entry name" value="AraC_XylS_family_regulators"/>
</dbReference>
<reference evidence="5 6" key="1">
    <citation type="submission" date="2019-10" db="EMBL/GenBank/DDBJ databases">
        <title>Complete genome sequence of Variovorax paradoxus 5C-2.</title>
        <authorList>
            <person name="Gogoleva N.E."/>
            <person name="Balkin A.S."/>
        </authorList>
    </citation>
    <scope>NUCLEOTIDE SEQUENCE [LARGE SCALE GENOMIC DNA]</scope>
    <source>
        <strain evidence="5 6">5C-2</strain>
    </source>
</reference>
<dbReference type="InterPro" id="IPR018060">
    <property type="entry name" value="HTH_AraC"/>
</dbReference>
<dbReference type="SUPFAM" id="SSF51215">
    <property type="entry name" value="Regulatory protein AraC"/>
    <property type="match status" value="1"/>
</dbReference>
<keyword evidence="1" id="KW-0805">Transcription regulation</keyword>